<reference evidence="2 3" key="2">
    <citation type="journal article" date="2021" name="Curr. Genet.">
        <title>Genetic response to nitrogen starvation in the aggressive Eucalyptus foliar pathogen Teratosphaeria destructans.</title>
        <authorList>
            <person name="Havenga M."/>
            <person name="Wingfield B.D."/>
            <person name="Wingfield M.J."/>
            <person name="Dreyer L.L."/>
            <person name="Roets F."/>
            <person name="Aylward J."/>
        </authorList>
    </citation>
    <scope>NUCLEOTIDE SEQUENCE [LARGE SCALE GENOMIC DNA]</scope>
    <source>
        <strain evidence="2">CMW44962</strain>
    </source>
</reference>
<feature type="compositionally biased region" description="Polar residues" evidence="1">
    <location>
        <begin position="109"/>
        <end position="119"/>
    </location>
</feature>
<feature type="compositionally biased region" description="Pro residues" evidence="1">
    <location>
        <begin position="446"/>
        <end position="455"/>
    </location>
</feature>
<evidence type="ECO:0000313" key="3">
    <source>
        <dbReference type="Proteomes" id="UP001138500"/>
    </source>
</evidence>
<gene>
    <name evidence="2" type="ORF">Tdes44962_MAKER05000</name>
</gene>
<feature type="region of interest" description="Disordered" evidence="1">
    <location>
        <begin position="527"/>
        <end position="571"/>
    </location>
</feature>
<reference evidence="2 3" key="1">
    <citation type="journal article" date="2018" name="IMA Fungus">
        <title>IMA Genome-F 10: Nine draft genome sequences of Claviceps purpurea s.lat., including C. arundinis, C. humidiphila, and C. cf. spartinae, pseudomolecules for the pitch canker pathogen Fusarium circinatum, draft genome of Davidsoniella eucalypti, Grosmannia galeiformis, Quambalaria eucalypti, and Teratosphaeria destructans.</title>
        <authorList>
            <person name="Wingfield B.D."/>
            <person name="Liu M."/>
            <person name="Nguyen H.D."/>
            <person name="Lane F.A."/>
            <person name="Morgan S.W."/>
            <person name="De Vos L."/>
            <person name="Wilken P.M."/>
            <person name="Duong T.A."/>
            <person name="Aylward J."/>
            <person name="Coetzee M.P."/>
            <person name="Dadej K."/>
            <person name="De Beer Z.W."/>
            <person name="Findlay W."/>
            <person name="Havenga M."/>
            <person name="Kolarik M."/>
            <person name="Menzies J.G."/>
            <person name="Naidoo K."/>
            <person name="Pochopski O."/>
            <person name="Shoukouhi P."/>
            <person name="Santana Q.C."/>
            <person name="Seifert K.A."/>
            <person name="Soal N."/>
            <person name="Steenkamp E.T."/>
            <person name="Tatham C.T."/>
            <person name="van der Nest M.A."/>
            <person name="Wingfield M.J."/>
        </authorList>
    </citation>
    <scope>NUCLEOTIDE SEQUENCE [LARGE SCALE GENOMIC DNA]</scope>
    <source>
        <strain evidence="2">CMW44962</strain>
    </source>
</reference>
<dbReference type="AlphaFoldDB" id="A0A9W7SL36"/>
<accession>A0A9W7SL36</accession>
<dbReference type="OrthoDB" id="10409784at2759"/>
<feature type="region of interest" description="Disordered" evidence="1">
    <location>
        <begin position="316"/>
        <end position="338"/>
    </location>
</feature>
<protein>
    <submittedName>
        <fullName evidence="2">Uncharacterized protein</fullName>
    </submittedName>
</protein>
<feature type="compositionally biased region" description="Polar residues" evidence="1">
    <location>
        <begin position="80"/>
        <end position="95"/>
    </location>
</feature>
<feature type="region of interest" description="Disordered" evidence="1">
    <location>
        <begin position="1"/>
        <end position="31"/>
    </location>
</feature>
<organism evidence="2 3">
    <name type="scientific">Teratosphaeria destructans</name>
    <dbReference type="NCBI Taxonomy" id="418781"/>
    <lineage>
        <taxon>Eukaryota</taxon>
        <taxon>Fungi</taxon>
        <taxon>Dikarya</taxon>
        <taxon>Ascomycota</taxon>
        <taxon>Pezizomycotina</taxon>
        <taxon>Dothideomycetes</taxon>
        <taxon>Dothideomycetidae</taxon>
        <taxon>Mycosphaerellales</taxon>
        <taxon>Teratosphaeriaceae</taxon>
        <taxon>Teratosphaeria</taxon>
    </lineage>
</organism>
<feature type="region of interest" description="Disordered" evidence="1">
    <location>
        <begin position="109"/>
        <end position="143"/>
    </location>
</feature>
<feature type="compositionally biased region" description="Polar residues" evidence="1">
    <location>
        <begin position="15"/>
        <end position="31"/>
    </location>
</feature>
<evidence type="ECO:0000256" key="1">
    <source>
        <dbReference type="SAM" id="MobiDB-lite"/>
    </source>
</evidence>
<comment type="caution">
    <text evidence="2">The sequence shown here is derived from an EMBL/GenBank/DDBJ whole genome shotgun (WGS) entry which is preliminary data.</text>
</comment>
<feature type="compositionally biased region" description="Low complexity" evidence="1">
    <location>
        <begin position="206"/>
        <end position="217"/>
    </location>
</feature>
<proteinExistence type="predicted"/>
<dbReference type="EMBL" id="RIBY02002267">
    <property type="protein sequence ID" value="KAH9821402.1"/>
    <property type="molecule type" value="Genomic_DNA"/>
</dbReference>
<feature type="compositionally biased region" description="Low complexity" evidence="1">
    <location>
        <begin position="474"/>
        <end position="491"/>
    </location>
</feature>
<feature type="region of interest" description="Disordered" evidence="1">
    <location>
        <begin position="205"/>
        <end position="224"/>
    </location>
</feature>
<feature type="compositionally biased region" description="Polar residues" evidence="1">
    <location>
        <begin position="127"/>
        <end position="136"/>
    </location>
</feature>
<dbReference type="Proteomes" id="UP001138500">
    <property type="component" value="Unassembled WGS sequence"/>
</dbReference>
<name>A0A9W7SL36_9PEZI</name>
<sequence>MTSPIRAIQPRLRTSGMSDGQPSVVETTPDGTRTNVYHSGDVNYAGLKDGKRLTMFQGQWIVAAADTDAGTALDILEGRTPQTTAGADNQRTPTGLSFDRDELEILSTQRHSRQSNTRIDSAKVTPATETPESTGRTGIPEDLLPTHIVPTKTFEALFEFLQTLPLEQLNNKELVQGLANAPVYKKDAGCQWLCAKIVADIDEVSRSTTSTKSSSPTRLDNKHAGTLPLDTLPFIATVLPMSPFPETSAWDRSSIAGSGTLLQVRKQLAAETADQMNAVPSPIPASLRPGSQMFPQPPRPAVHQAAAGALPYPATPAAAQTVPRSRPNSAPRPHTYAEGSSGLGYIAYGGKFEPYGPATPVKGGAAQPSRRSSTDSLGAFFKDAARAEHRNTVNKIESVMLTPVVGRTPRPAKPQPASNYSVAMPTPSAFGGGYFRDSTPASAGAPAPPPVPAPIVPSSQQPQRQSHTIPRKPVPSSSRPQQPQPVSAPSRGASRNNPLPPCPPAGHPNRVTLQATHPLRMHQTHVYAERQPHHRREHRSERVHQRRGGEAQRRHEAADEASRARPSKMAKVKNAFRGLLVVTHEFGQRKR</sequence>
<feature type="compositionally biased region" description="Basic and acidic residues" evidence="1">
    <location>
        <begin position="538"/>
        <end position="563"/>
    </location>
</feature>
<feature type="region of interest" description="Disordered" evidence="1">
    <location>
        <begin position="78"/>
        <end position="97"/>
    </location>
</feature>
<evidence type="ECO:0000313" key="2">
    <source>
        <dbReference type="EMBL" id="KAH9821402.1"/>
    </source>
</evidence>
<keyword evidence="3" id="KW-1185">Reference proteome</keyword>
<feature type="region of interest" description="Disordered" evidence="1">
    <location>
        <begin position="431"/>
        <end position="511"/>
    </location>
</feature>